<feature type="domain" description="G-protein coupled receptors family 1 profile" evidence="14">
    <location>
        <begin position="37"/>
        <end position="282"/>
    </location>
</feature>
<dbReference type="GO" id="GO:0005886">
    <property type="term" value="C:plasma membrane"/>
    <property type="evidence" value="ECO:0007669"/>
    <property type="project" value="UniProtKB-SubCell"/>
</dbReference>
<feature type="transmembrane region" description="Helical" evidence="13">
    <location>
        <begin position="95"/>
        <end position="115"/>
    </location>
</feature>
<dbReference type="FunFam" id="1.20.1070.10:FF:000109">
    <property type="entry name" value="Leukotriene B4 receptor"/>
    <property type="match status" value="1"/>
</dbReference>
<evidence type="ECO:0000256" key="11">
    <source>
        <dbReference type="ARBA" id="ARBA00025736"/>
    </source>
</evidence>
<dbReference type="InterPro" id="IPR003981">
    <property type="entry name" value="Leukotriene_B4_rcpt"/>
</dbReference>
<protein>
    <submittedName>
        <fullName evidence="15">Leukotriene B4 receptor</fullName>
    </submittedName>
</protein>
<reference evidence="16" key="1">
    <citation type="submission" date="2013-03" db="EMBL/GenBank/DDBJ databases">
        <authorList>
            <person name="Jeffery W."/>
            <person name="Warren W."/>
            <person name="Wilson R.K."/>
        </authorList>
    </citation>
    <scope>NUCLEOTIDE SEQUENCE</scope>
    <source>
        <strain evidence="16">female</strain>
    </source>
</reference>
<dbReference type="Gene3D" id="1.20.1070.10">
    <property type="entry name" value="Rhodopsin 7-helix transmembrane proteins"/>
    <property type="match status" value="1"/>
</dbReference>
<reference evidence="15" key="3">
    <citation type="submission" date="2025-08" db="UniProtKB">
        <authorList>
            <consortium name="Ensembl"/>
        </authorList>
    </citation>
    <scope>IDENTIFICATION</scope>
</reference>
<keyword evidence="2" id="KW-1003">Cell membrane</keyword>
<dbReference type="Proteomes" id="UP000018467">
    <property type="component" value="Unassembled WGS sequence"/>
</dbReference>
<evidence type="ECO:0000256" key="2">
    <source>
        <dbReference type="ARBA" id="ARBA00022475"/>
    </source>
</evidence>
<dbReference type="SUPFAM" id="SSF81321">
    <property type="entry name" value="Family A G protein-coupled receptor-like"/>
    <property type="match status" value="1"/>
</dbReference>
<keyword evidence="3" id="KW-0597">Phosphoprotein</keyword>
<evidence type="ECO:0000256" key="6">
    <source>
        <dbReference type="ARBA" id="ARBA00023040"/>
    </source>
</evidence>
<dbReference type="PANTHER" id="PTHR24225">
    <property type="entry name" value="CHEMOTACTIC RECEPTOR"/>
    <property type="match status" value="1"/>
</dbReference>
<evidence type="ECO:0000256" key="12">
    <source>
        <dbReference type="RuleBase" id="RU000688"/>
    </source>
</evidence>
<keyword evidence="9" id="KW-0325">Glycoprotein</keyword>
<reference evidence="15" key="4">
    <citation type="submission" date="2025-09" db="UniProtKB">
        <authorList>
            <consortium name="Ensembl"/>
        </authorList>
    </citation>
    <scope>IDENTIFICATION</scope>
</reference>
<evidence type="ECO:0000256" key="10">
    <source>
        <dbReference type="ARBA" id="ARBA00023224"/>
    </source>
</evidence>
<evidence type="ECO:0000313" key="15">
    <source>
        <dbReference type="Ensembl" id="ENSAMXP00000046009.1"/>
    </source>
</evidence>
<feature type="transmembrane region" description="Helical" evidence="13">
    <location>
        <begin position="269"/>
        <end position="290"/>
    </location>
</feature>
<dbReference type="PRINTS" id="PR01476">
    <property type="entry name" value="LTBRECEPTOR"/>
</dbReference>
<dbReference type="PRINTS" id="PR00237">
    <property type="entry name" value="GPCRRHODOPSN"/>
</dbReference>
<dbReference type="PROSITE" id="PS00237">
    <property type="entry name" value="G_PROTEIN_RECEP_F1_1"/>
    <property type="match status" value="1"/>
</dbReference>
<name>A0A3B1JXD7_ASTMX</name>
<evidence type="ECO:0000313" key="16">
    <source>
        <dbReference type="Proteomes" id="UP000018467"/>
    </source>
</evidence>
<keyword evidence="4 12" id="KW-0812">Transmembrane</keyword>
<keyword evidence="8 12" id="KW-0675">Receptor</keyword>
<feature type="transmembrane region" description="Helical" evidence="13">
    <location>
        <begin position="136"/>
        <end position="160"/>
    </location>
</feature>
<dbReference type="GO" id="GO:0004974">
    <property type="term" value="F:leukotriene receptor activity"/>
    <property type="evidence" value="ECO:0007669"/>
    <property type="project" value="InterPro"/>
</dbReference>
<dbReference type="AlphaFoldDB" id="A0A3B1JXD7"/>
<comment type="similarity">
    <text evidence="12">Belongs to the G-protein coupled receptor 1 family.</text>
</comment>
<evidence type="ECO:0000256" key="7">
    <source>
        <dbReference type="ARBA" id="ARBA00023136"/>
    </source>
</evidence>
<dbReference type="GO" id="GO:0006954">
    <property type="term" value="P:inflammatory response"/>
    <property type="evidence" value="ECO:0007669"/>
    <property type="project" value="TreeGrafter"/>
</dbReference>
<dbReference type="GO" id="GO:0007204">
    <property type="term" value="P:positive regulation of cytosolic calcium ion concentration"/>
    <property type="evidence" value="ECO:0007669"/>
    <property type="project" value="TreeGrafter"/>
</dbReference>
<dbReference type="InterPro" id="IPR000826">
    <property type="entry name" value="Formyl_rcpt-rel"/>
</dbReference>
<dbReference type="Ensembl" id="ENSAMXT00000031579.1">
    <property type="protein sequence ID" value="ENSAMXP00000046009.1"/>
    <property type="gene ID" value="ENSAMXG00000030787.1"/>
</dbReference>
<feature type="transmembrane region" description="Helical" evidence="13">
    <location>
        <begin position="58"/>
        <end position="83"/>
    </location>
</feature>
<keyword evidence="10 12" id="KW-0807">Transducer</keyword>
<evidence type="ECO:0000256" key="4">
    <source>
        <dbReference type="ARBA" id="ARBA00022692"/>
    </source>
</evidence>
<dbReference type="Bgee" id="ENSAMXG00000030787">
    <property type="expression patterns" value="Expressed in mesonephros and 12 other cell types or tissues"/>
</dbReference>
<keyword evidence="7 13" id="KW-0472">Membrane</keyword>
<evidence type="ECO:0000256" key="9">
    <source>
        <dbReference type="ARBA" id="ARBA00023180"/>
    </source>
</evidence>
<evidence type="ECO:0000256" key="13">
    <source>
        <dbReference type="SAM" id="Phobius"/>
    </source>
</evidence>
<sequence>ILTLFNPVFRPHPSKILSSRYIGIVILVLAFVLGFPGNLFVAWSVLCRVKQRSVTCLLVLNLAVADAFVLLSAPLFLRLLAVLNWEFGDVMCKTVHYLCCVNMYVSIYLICLMSLDRWLAVSRPFLSQKMRNKRTIYMAMLGIWIMAFLLALPMLFYRRYVQNTNVTLCMPLHSHYVHTVFQYLFETLMGFVVPFTFIVSCYSSVICRLRSAMFRGRVKGSLLILLIISAFSIFWIPYHLINILEVIGAWMDVCSLKQAALSARPNVTAFAFLSSSVNPVLYVFAGSSYIRDAGFSFMARLLEGTHSDQASVRSRRLTSTDNSIFTKLTIKAVQNGERARNKSSGDEEKTKMEKSCVEEVNTLTTMHITD</sequence>
<evidence type="ECO:0000256" key="5">
    <source>
        <dbReference type="ARBA" id="ARBA00022989"/>
    </source>
</evidence>
<organism evidence="15 16">
    <name type="scientific">Astyanax mexicanus</name>
    <name type="common">Blind cave fish</name>
    <name type="synonym">Astyanax fasciatus mexicanus</name>
    <dbReference type="NCBI Taxonomy" id="7994"/>
    <lineage>
        <taxon>Eukaryota</taxon>
        <taxon>Metazoa</taxon>
        <taxon>Chordata</taxon>
        <taxon>Craniata</taxon>
        <taxon>Vertebrata</taxon>
        <taxon>Euteleostomi</taxon>
        <taxon>Actinopterygii</taxon>
        <taxon>Neopterygii</taxon>
        <taxon>Teleostei</taxon>
        <taxon>Ostariophysi</taxon>
        <taxon>Characiformes</taxon>
        <taxon>Characoidei</taxon>
        <taxon>Acestrorhamphidae</taxon>
        <taxon>Acestrorhamphinae</taxon>
        <taxon>Astyanax</taxon>
    </lineage>
</organism>
<accession>A0A3B1JXD7</accession>
<reference evidence="16" key="2">
    <citation type="journal article" date="2014" name="Nat. Commun.">
        <title>The cavefish genome reveals candidate genes for eye loss.</title>
        <authorList>
            <person name="McGaugh S.E."/>
            <person name="Gross J.B."/>
            <person name="Aken B."/>
            <person name="Blin M."/>
            <person name="Borowsky R."/>
            <person name="Chalopin D."/>
            <person name="Hinaux H."/>
            <person name="Jeffery W.R."/>
            <person name="Keene A."/>
            <person name="Ma L."/>
            <person name="Minx P."/>
            <person name="Murphy D."/>
            <person name="O'Quin K.E."/>
            <person name="Retaux S."/>
            <person name="Rohner N."/>
            <person name="Searle S.M."/>
            <person name="Stahl B.A."/>
            <person name="Tabin C."/>
            <person name="Volff J.N."/>
            <person name="Yoshizawa M."/>
            <person name="Warren W.C."/>
        </authorList>
    </citation>
    <scope>NUCLEOTIDE SEQUENCE [LARGE SCALE GENOMIC DNA]</scope>
    <source>
        <strain evidence="16">female</strain>
    </source>
</reference>
<dbReference type="InterPro" id="IPR000276">
    <property type="entry name" value="GPCR_Rhodpsn"/>
</dbReference>
<dbReference type="Pfam" id="PF00001">
    <property type="entry name" value="7tm_1"/>
    <property type="match status" value="1"/>
</dbReference>
<proteinExistence type="inferred from homology"/>
<comment type="subcellular location">
    <subcellularLocation>
        <location evidence="1">Cell membrane</location>
        <topology evidence="1">Multi-pass membrane protein</topology>
    </subcellularLocation>
</comment>
<comment type="similarity">
    <text evidence="11">Belongs to the chemokine-like receptor (CMKLR) family.</text>
</comment>
<feature type="transmembrane region" description="Helical" evidence="13">
    <location>
        <begin position="180"/>
        <end position="202"/>
    </location>
</feature>
<keyword evidence="5 13" id="KW-1133">Transmembrane helix</keyword>
<evidence type="ECO:0000259" key="14">
    <source>
        <dbReference type="PROSITE" id="PS50262"/>
    </source>
</evidence>
<keyword evidence="16" id="KW-1185">Reference proteome</keyword>
<feature type="transmembrane region" description="Helical" evidence="13">
    <location>
        <begin position="222"/>
        <end position="241"/>
    </location>
</feature>
<dbReference type="GO" id="GO:0007200">
    <property type="term" value="P:phospholipase C-activating G protein-coupled receptor signaling pathway"/>
    <property type="evidence" value="ECO:0007669"/>
    <property type="project" value="TreeGrafter"/>
</dbReference>
<evidence type="ECO:0000256" key="3">
    <source>
        <dbReference type="ARBA" id="ARBA00022553"/>
    </source>
</evidence>
<feature type="transmembrane region" description="Helical" evidence="13">
    <location>
        <begin position="20"/>
        <end position="46"/>
    </location>
</feature>
<keyword evidence="6 12" id="KW-0297">G-protein coupled receptor</keyword>
<dbReference type="PROSITE" id="PS50262">
    <property type="entry name" value="G_PROTEIN_RECEP_F1_2"/>
    <property type="match status" value="1"/>
</dbReference>
<dbReference type="InterPro" id="IPR017452">
    <property type="entry name" value="GPCR_Rhodpsn_7TM"/>
</dbReference>
<dbReference type="GO" id="GO:0004875">
    <property type="term" value="F:complement receptor activity"/>
    <property type="evidence" value="ECO:0007669"/>
    <property type="project" value="TreeGrafter"/>
</dbReference>
<dbReference type="GeneTree" id="ENSGT00950000182966"/>
<evidence type="ECO:0000256" key="8">
    <source>
        <dbReference type="ARBA" id="ARBA00023170"/>
    </source>
</evidence>
<dbReference type="PANTHER" id="PTHR24225:SF72">
    <property type="entry name" value="G-PROTEIN COUPLED RECEPTORS FAMILY 1 PROFILE DOMAIN-CONTAINING PROTEIN-RELATED"/>
    <property type="match status" value="1"/>
</dbReference>
<evidence type="ECO:0000256" key="1">
    <source>
        <dbReference type="ARBA" id="ARBA00004651"/>
    </source>
</evidence>